<gene>
    <name evidence="1" type="ordered locus">Mthe_1130</name>
</gene>
<dbReference type="AlphaFoldDB" id="A0B889"/>
<dbReference type="GeneID" id="4462881"/>
<reference evidence="1 2" key="1">
    <citation type="submission" date="2006-10" db="EMBL/GenBank/DDBJ databases">
        <title>Complete sequence of Methanosaeta thermophila PT.</title>
        <authorList>
            <consortium name="US DOE Joint Genome Institute"/>
            <person name="Copeland A."/>
            <person name="Lucas S."/>
            <person name="Lapidus A."/>
            <person name="Barry K."/>
            <person name="Detter J.C."/>
            <person name="Glavina del Rio T."/>
            <person name="Hammon N."/>
            <person name="Israni S."/>
            <person name="Pitluck S."/>
            <person name="Chain P."/>
            <person name="Malfatti S."/>
            <person name="Shin M."/>
            <person name="Vergez L."/>
            <person name="Schmutz J."/>
            <person name="Larimer F."/>
            <person name="Land M."/>
            <person name="Hauser L."/>
            <person name="Kyrpides N."/>
            <person name="Kim E."/>
            <person name="Smith K.S."/>
            <person name="Ingram-Smith C."/>
            <person name="Richardson P."/>
        </authorList>
    </citation>
    <scope>NUCLEOTIDE SEQUENCE [LARGE SCALE GENOMIC DNA]</scope>
    <source>
        <strain evidence="2">DSM 6194 / JCM 14653 / NBRC 101360 / PT</strain>
    </source>
</reference>
<evidence type="ECO:0000313" key="1">
    <source>
        <dbReference type="EMBL" id="ABK14913.1"/>
    </source>
</evidence>
<organism evidence="1 2">
    <name type="scientific">Methanothrix thermoacetophila (strain DSM 6194 / JCM 14653 / NBRC 101360 / PT)</name>
    <name type="common">Methanosaeta thermophila</name>
    <dbReference type="NCBI Taxonomy" id="349307"/>
    <lineage>
        <taxon>Archaea</taxon>
        <taxon>Methanobacteriati</taxon>
        <taxon>Methanobacteriota</taxon>
        <taxon>Stenosarchaea group</taxon>
        <taxon>Methanomicrobia</taxon>
        <taxon>Methanotrichales</taxon>
        <taxon>Methanotrichaceae</taxon>
        <taxon>Methanothrix</taxon>
    </lineage>
</organism>
<dbReference type="EMBL" id="CP000477">
    <property type="protein sequence ID" value="ABK14913.1"/>
    <property type="molecule type" value="Genomic_DNA"/>
</dbReference>
<name>A0B889_METTP</name>
<protein>
    <submittedName>
        <fullName evidence="1">Uncharacterized protein</fullName>
    </submittedName>
</protein>
<dbReference type="KEGG" id="mtp:Mthe_1130"/>
<sequence>MDGLIIFEVEIEEPTVIRSRIIWPNAEGPWIEGGVDELVVHLIYAMWSAYNTAWALSLVISSRYADLGISISESLSKLICSLGAVEISEIRMDKNALEELRKDRIEP</sequence>
<accession>A0B889</accession>
<proteinExistence type="predicted"/>
<dbReference type="OrthoDB" id="378606at2157"/>
<dbReference type="STRING" id="349307.Mthe_1130"/>
<dbReference type="Proteomes" id="UP000000674">
    <property type="component" value="Chromosome"/>
</dbReference>
<dbReference type="RefSeq" id="WP_011696306.1">
    <property type="nucleotide sequence ID" value="NC_008553.1"/>
</dbReference>
<keyword evidence="2" id="KW-1185">Reference proteome</keyword>
<evidence type="ECO:0000313" key="2">
    <source>
        <dbReference type="Proteomes" id="UP000000674"/>
    </source>
</evidence>
<dbReference type="HOGENOM" id="CLU_2204163_0_0_2"/>